<proteinExistence type="predicted"/>
<accession>A0ABQ9W9K4</accession>
<feature type="compositionally biased region" description="Gly residues" evidence="1">
    <location>
        <begin position="1"/>
        <end position="16"/>
    </location>
</feature>
<gene>
    <name evidence="2" type="primary">TNRC18_6</name>
    <name evidence="2" type="ORF">P7K49_003968</name>
</gene>
<comment type="caution">
    <text evidence="2">The sequence shown here is derived from an EMBL/GenBank/DDBJ whole genome shotgun (WGS) entry which is preliminary data.</text>
</comment>
<feature type="compositionally biased region" description="Basic and acidic residues" evidence="1">
    <location>
        <begin position="79"/>
        <end position="88"/>
    </location>
</feature>
<reference evidence="2 3" key="1">
    <citation type="submission" date="2023-05" db="EMBL/GenBank/DDBJ databases">
        <title>B98-5 Cell Line De Novo Hybrid Assembly: An Optical Mapping Approach.</title>
        <authorList>
            <person name="Kananen K."/>
            <person name="Auerbach J.A."/>
            <person name="Kautto E."/>
            <person name="Blachly J.S."/>
        </authorList>
    </citation>
    <scope>NUCLEOTIDE SEQUENCE [LARGE SCALE GENOMIC DNA]</scope>
    <source>
        <strain evidence="2">B95-8</strain>
        <tissue evidence="2">Cell line</tissue>
    </source>
</reference>
<evidence type="ECO:0000313" key="3">
    <source>
        <dbReference type="Proteomes" id="UP001266305"/>
    </source>
</evidence>
<feature type="compositionally biased region" description="Low complexity" evidence="1">
    <location>
        <begin position="128"/>
        <end position="144"/>
    </location>
</feature>
<feature type="region of interest" description="Disordered" evidence="1">
    <location>
        <begin position="1"/>
        <end position="114"/>
    </location>
</feature>
<evidence type="ECO:0000256" key="1">
    <source>
        <dbReference type="SAM" id="MobiDB-lite"/>
    </source>
</evidence>
<feature type="compositionally biased region" description="Gly residues" evidence="1">
    <location>
        <begin position="145"/>
        <end position="155"/>
    </location>
</feature>
<dbReference type="PANTHER" id="PTHR12505:SF21">
    <property type="entry name" value="TRINUCLEOTIDE REPEAT-CONTAINING GENE 18 PROTEIN"/>
    <property type="match status" value="1"/>
</dbReference>
<organism evidence="2 3">
    <name type="scientific">Saguinus oedipus</name>
    <name type="common">Cotton-top tamarin</name>
    <name type="synonym">Oedipomidas oedipus</name>
    <dbReference type="NCBI Taxonomy" id="9490"/>
    <lineage>
        <taxon>Eukaryota</taxon>
        <taxon>Metazoa</taxon>
        <taxon>Chordata</taxon>
        <taxon>Craniata</taxon>
        <taxon>Vertebrata</taxon>
        <taxon>Euteleostomi</taxon>
        <taxon>Mammalia</taxon>
        <taxon>Eutheria</taxon>
        <taxon>Euarchontoglires</taxon>
        <taxon>Primates</taxon>
        <taxon>Haplorrhini</taxon>
        <taxon>Platyrrhini</taxon>
        <taxon>Cebidae</taxon>
        <taxon>Callitrichinae</taxon>
        <taxon>Saguinus</taxon>
    </lineage>
</organism>
<dbReference type="Proteomes" id="UP001266305">
    <property type="component" value="Unassembled WGS sequence"/>
</dbReference>
<keyword evidence="3" id="KW-1185">Reference proteome</keyword>
<protein>
    <submittedName>
        <fullName evidence="2">Trinucleotide repeat-containing protein 18 protein</fullName>
    </submittedName>
</protein>
<name>A0ABQ9W9K4_SAGOE</name>
<dbReference type="PANTHER" id="PTHR12505">
    <property type="entry name" value="PHD FINGER TRANSCRIPTION FACTOR"/>
    <property type="match status" value="1"/>
</dbReference>
<dbReference type="EMBL" id="JASSZA010000002">
    <property type="protein sequence ID" value="KAK2117082.1"/>
    <property type="molecule type" value="Genomic_DNA"/>
</dbReference>
<sequence>MVGAGQGGAGLVGLGGKETRALLPRPGTEFEYTDSESEVKVRKRSPAGLLRPKKGLGEPGPSLAAPTPGARGPGPSSPDKAKLAAEKGRKARKLRGPKEPGFEAGPEASDDDLWTRRRSERIFLHDASAAAPAPASQPLCQGTPGVPGTGRTPGR</sequence>
<dbReference type="InterPro" id="IPR052429">
    <property type="entry name" value="BAH_domain_protein"/>
</dbReference>
<evidence type="ECO:0000313" key="2">
    <source>
        <dbReference type="EMBL" id="KAK2117082.1"/>
    </source>
</evidence>
<feature type="region of interest" description="Disordered" evidence="1">
    <location>
        <begin position="128"/>
        <end position="155"/>
    </location>
</feature>
<feature type="compositionally biased region" description="Low complexity" evidence="1">
    <location>
        <begin position="64"/>
        <end position="78"/>
    </location>
</feature>